<dbReference type="EMBL" id="DVOJ01000005">
    <property type="protein sequence ID" value="HIV01161.1"/>
    <property type="molecule type" value="Genomic_DNA"/>
</dbReference>
<sequence>MEDDFKEEIIVEDDDMPEEEVLEEENKEVKKEEKQIVITKSSIPFILSIVAICLSFFKTFFTIVLSTSYIALIVLHSIFFAGAVACSVAALVLILLKNKKVAFTPELLLSFVAIVISFI</sequence>
<dbReference type="AlphaFoldDB" id="A0A9D1NE03"/>
<proteinExistence type="predicted"/>
<protein>
    <submittedName>
        <fullName evidence="2">Uncharacterized protein</fullName>
    </submittedName>
</protein>
<evidence type="ECO:0000313" key="2">
    <source>
        <dbReference type="EMBL" id="HIV01161.1"/>
    </source>
</evidence>
<organism evidence="2 3">
    <name type="scientific">Candidatus Caccopulliclostridium gallistercoris</name>
    <dbReference type="NCBI Taxonomy" id="2840719"/>
    <lineage>
        <taxon>Bacteria</taxon>
        <taxon>Bacillati</taxon>
        <taxon>Bacillota</taxon>
        <taxon>Clostridia</taxon>
        <taxon>Candidatus Caccopulliclostridium</taxon>
    </lineage>
</organism>
<evidence type="ECO:0000313" key="3">
    <source>
        <dbReference type="Proteomes" id="UP000886861"/>
    </source>
</evidence>
<keyword evidence="1" id="KW-1133">Transmembrane helix</keyword>
<feature type="transmembrane region" description="Helical" evidence="1">
    <location>
        <begin position="69"/>
        <end position="94"/>
    </location>
</feature>
<gene>
    <name evidence="2" type="ORF">IAA62_01225</name>
</gene>
<comment type="caution">
    <text evidence="2">The sequence shown here is derived from an EMBL/GenBank/DDBJ whole genome shotgun (WGS) entry which is preliminary data.</text>
</comment>
<reference evidence="2" key="1">
    <citation type="submission" date="2020-10" db="EMBL/GenBank/DDBJ databases">
        <authorList>
            <person name="Gilroy R."/>
        </authorList>
    </citation>
    <scope>NUCLEOTIDE SEQUENCE</scope>
    <source>
        <strain evidence="2">CHK186-9395</strain>
    </source>
</reference>
<keyword evidence="1" id="KW-0812">Transmembrane</keyword>
<keyword evidence="1" id="KW-0472">Membrane</keyword>
<name>A0A9D1NE03_9FIRM</name>
<feature type="transmembrane region" description="Helical" evidence="1">
    <location>
        <begin position="37"/>
        <end position="57"/>
    </location>
</feature>
<accession>A0A9D1NE03</accession>
<evidence type="ECO:0000256" key="1">
    <source>
        <dbReference type="SAM" id="Phobius"/>
    </source>
</evidence>
<dbReference type="Proteomes" id="UP000886861">
    <property type="component" value="Unassembled WGS sequence"/>
</dbReference>
<reference evidence="2" key="2">
    <citation type="journal article" date="2021" name="PeerJ">
        <title>Extensive microbial diversity within the chicken gut microbiome revealed by metagenomics and culture.</title>
        <authorList>
            <person name="Gilroy R."/>
            <person name="Ravi A."/>
            <person name="Getino M."/>
            <person name="Pursley I."/>
            <person name="Horton D.L."/>
            <person name="Alikhan N.F."/>
            <person name="Baker D."/>
            <person name="Gharbi K."/>
            <person name="Hall N."/>
            <person name="Watson M."/>
            <person name="Adriaenssens E.M."/>
            <person name="Foster-Nyarko E."/>
            <person name="Jarju S."/>
            <person name="Secka A."/>
            <person name="Antonio M."/>
            <person name="Oren A."/>
            <person name="Chaudhuri R.R."/>
            <person name="La Ragione R."/>
            <person name="Hildebrand F."/>
            <person name="Pallen M.J."/>
        </authorList>
    </citation>
    <scope>NUCLEOTIDE SEQUENCE</scope>
    <source>
        <strain evidence="2">CHK186-9395</strain>
    </source>
</reference>